<dbReference type="PANTHER" id="PTHR11477:SF13">
    <property type="entry name" value="DEATH-INDUCER OBLITERATOR 1"/>
    <property type="match status" value="1"/>
</dbReference>
<organism evidence="3 4">
    <name type="scientific">Ophiophagus hannah</name>
    <name type="common">King cobra</name>
    <name type="synonym">Naja hannah</name>
    <dbReference type="NCBI Taxonomy" id="8665"/>
    <lineage>
        <taxon>Eukaryota</taxon>
        <taxon>Metazoa</taxon>
        <taxon>Chordata</taxon>
        <taxon>Craniata</taxon>
        <taxon>Vertebrata</taxon>
        <taxon>Euteleostomi</taxon>
        <taxon>Lepidosauria</taxon>
        <taxon>Squamata</taxon>
        <taxon>Bifurcata</taxon>
        <taxon>Unidentata</taxon>
        <taxon>Episquamata</taxon>
        <taxon>Toxicofera</taxon>
        <taxon>Serpentes</taxon>
        <taxon>Colubroidea</taxon>
        <taxon>Elapidae</taxon>
        <taxon>Elapinae</taxon>
        <taxon>Ophiophagus</taxon>
    </lineage>
</organism>
<dbReference type="GO" id="GO:0006351">
    <property type="term" value="P:DNA-templated transcription"/>
    <property type="evidence" value="ECO:0007669"/>
    <property type="project" value="InterPro"/>
</dbReference>
<proteinExistence type="predicted"/>
<keyword evidence="1" id="KW-0175">Coiled coil</keyword>
<evidence type="ECO:0000256" key="1">
    <source>
        <dbReference type="SAM" id="Coils"/>
    </source>
</evidence>
<dbReference type="PANTHER" id="PTHR11477">
    <property type="entry name" value="TRANSCRIPTION FACTOR S-II ZINC FINGER DOMAIN-CONTAINING PROTEIN"/>
    <property type="match status" value="1"/>
</dbReference>
<evidence type="ECO:0000313" key="3">
    <source>
        <dbReference type="EMBL" id="ETE70624.1"/>
    </source>
</evidence>
<dbReference type="InterPro" id="IPR003618">
    <property type="entry name" value="TFIIS_cen_dom"/>
</dbReference>
<dbReference type="SUPFAM" id="SSF46942">
    <property type="entry name" value="Elongation factor TFIIS domain 2"/>
    <property type="match status" value="1"/>
</dbReference>
<dbReference type="EMBL" id="AZIM01000513">
    <property type="protein sequence ID" value="ETE70624.1"/>
    <property type="molecule type" value="Genomic_DNA"/>
</dbReference>
<dbReference type="InterPro" id="IPR036575">
    <property type="entry name" value="TFIIS_cen_dom_sf"/>
</dbReference>
<gene>
    <name evidence="3" type="primary">PHF3</name>
    <name evidence="3" type="ORF">L345_03569</name>
</gene>
<dbReference type="InterPro" id="IPR012921">
    <property type="entry name" value="SPOC_C"/>
</dbReference>
<dbReference type="PROSITE" id="PS51321">
    <property type="entry name" value="TFIIS_CENTRAL"/>
    <property type="match status" value="1"/>
</dbReference>
<keyword evidence="4" id="KW-1185">Reference proteome</keyword>
<dbReference type="AlphaFoldDB" id="V8P7U5"/>
<dbReference type="Pfam" id="PF07744">
    <property type="entry name" value="SPOC"/>
    <property type="match status" value="1"/>
</dbReference>
<comment type="caution">
    <text evidence="3">The sequence shown here is derived from an EMBL/GenBank/DDBJ whole genome shotgun (WGS) entry which is preliminary data.</text>
</comment>
<feature type="domain" description="TFIIS central" evidence="2">
    <location>
        <begin position="1"/>
        <end position="115"/>
    </location>
</feature>
<dbReference type="SMART" id="SM00510">
    <property type="entry name" value="TFS2M"/>
    <property type="match status" value="1"/>
</dbReference>
<name>V8P7U5_OPHHA</name>
<evidence type="ECO:0000313" key="4">
    <source>
        <dbReference type="Proteomes" id="UP000018936"/>
    </source>
</evidence>
<accession>V8P7U5</accession>
<dbReference type="OrthoDB" id="1884872at2759"/>
<evidence type="ECO:0000259" key="2">
    <source>
        <dbReference type="PROSITE" id="PS51321"/>
    </source>
</evidence>
<sequence length="514" mass="57326">MEALTETLQKRLNESPDLDVQKNIASKIAKKVETEIFKRFGRVDRVYKNKYRSLLFNLKSTDNQLFHKLMLGKVTPRRLVQMNSLEMASKELAEWRAKKNKHELEIIEKEEREVPRHCSEKFTHKGIVEIYREADIDVASEEIIEMGVIRFSPSLSRDFSSYHTLYNYLNNRQRYGIVESSQMEIFLVPLPAYQLVPSQFHPVGGPGLDRCHPALLLGLILPKRTHLDNLKTSHDLPPKAKRKRVTAKVSPENSCFTVPSHLQVDVGQGQSPQPLCTEGLSSGEGLSSLPKQEELTVDSLLDLIEQLKRDILCGAPSSSCHQDARDEVNQTSLGDTVHSTVNSASSGEQLGNLTLEILGARPCQSEEERQFCIDLHPSDFCSMLGPLLPSGVLHPDQHGTHMALPHGAQGINTFESLLSPSVVYAETVTPVEECQGQLSAQIPYANMIGEHNPSVEETLCLIQYVAQMQSNIQNLEAQPFSLLTQEMISAVPQIPAGIESFPVQQDGGYYIGPT</sequence>
<feature type="non-terminal residue" evidence="3">
    <location>
        <position position="1"/>
    </location>
</feature>
<dbReference type="Proteomes" id="UP000018936">
    <property type="component" value="Unassembled WGS sequence"/>
</dbReference>
<dbReference type="Pfam" id="PF07500">
    <property type="entry name" value="TFIIS_M"/>
    <property type="match status" value="1"/>
</dbReference>
<feature type="coiled-coil region" evidence="1">
    <location>
        <begin position="85"/>
        <end position="112"/>
    </location>
</feature>
<dbReference type="GO" id="GO:0005634">
    <property type="term" value="C:nucleus"/>
    <property type="evidence" value="ECO:0007669"/>
    <property type="project" value="TreeGrafter"/>
</dbReference>
<protein>
    <submittedName>
        <fullName evidence="3">PHD finger protein 3</fullName>
    </submittedName>
</protein>
<reference evidence="3 4" key="1">
    <citation type="journal article" date="2013" name="Proc. Natl. Acad. Sci. U.S.A.">
        <title>The king cobra genome reveals dynamic gene evolution and adaptation in the snake venom system.</title>
        <authorList>
            <person name="Vonk F.J."/>
            <person name="Casewell N.R."/>
            <person name="Henkel C.V."/>
            <person name="Heimberg A.M."/>
            <person name="Jansen H.J."/>
            <person name="McCleary R.J."/>
            <person name="Kerkkamp H.M."/>
            <person name="Vos R.A."/>
            <person name="Guerreiro I."/>
            <person name="Calvete J.J."/>
            <person name="Wuster W."/>
            <person name="Woods A.E."/>
            <person name="Logan J.M."/>
            <person name="Harrison R.A."/>
            <person name="Castoe T.A."/>
            <person name="de Koning A.P."/>
            <person name="Pollock D.D."/>
            <person name="Yandell M."/>
            <person name="Calderon D."/>
            <person name="Renjifo C."/>
            <person name="Currier R.B."/>
            <person name="Salgado D."/>
            <person name="Pla D."/>
            <person name="Sanz L."/>
            <person name="Hyder A.S."/>
            <person name="Ribeiro J.M."/>
            <person name="Arntzen J.W."/>
            <person name="van den Thillart G.E."/>
            <person name="Boetzer M."/>
            <person name="Pirovano W."/>
            <person name="Dirks R.P."/>
            <person name="Spaink H.P."/>
            <person name="Duboule D."/>
            <person name="McGlinn E."/>
            <person name="Kini R.M."/>
            <person name="Richardson M.K."/>
        </authorList>
    </citation>
    <scope>NUCLEOTIDE SEQUENCE</scope>
    <source>
        <tissue evidence="3">Blood</tissue>
    </source>
</reference>
<dbReference type="Gene3D" id="1.10.472.30">
    <property type="entry name" value="Transcription elongation factor S-II, central domain"/>
    <property type="match status" value="1"/>
</dbReference>